<dbReference type="SUPFAM" id="SSF109854">
    <property type="entry name" value="DinB/YfiT-like putative metalloenzymes"/>
    <property type="match status" value="1"/>
</dbReference>
<keyword evidence="3" id="KW-1185">Reference proteome</keyword>
<dbReference type="InterPro" id="IPR034660">
    <property type="entry name" value="DinB/YfiT-like"/>
</dbReference>
<sequence length="160" mass="18219">MSKIPFDIQPYLNIHDQLHQAVEELTQQQLYWKEAPEKWSVVEVISHLADHHIVVTFRIRDLLADTSARLPGFEQDKWVSGQYANESKVEDYLALIAALIQYNSLLLARLRPEDWDKTALNAAGNEVSLRGIITSVANHVQSHLQQIDRIKSAYETSVSG</sequence>
<evidence type="ECO:0000313" key="3">
    <source>
        <dbReference type="Proteomes" id="UP000640274"/>
    </source>
</evidence>
<comment type="caution">
    <text evidence="2">The sequence shown here is derived from an EMBL/GenBank/DDBJ whole genome shotgun (WGS) entry which is preliminary data.</text>
</comment>
<dbReference type="Gene3D" id="1.20.120.450">
    <property type="entry name" value="dinb family like domain"/>
    <property type="match status" value="1"/>
</dbReference>
<organism evidence="2 3">
    <name type="scientific">Paenibacillus roseus</name>
    <dbReference type="NCBI Taxonomy" id="2798579"/>
    <lineage>
        <taxon>Bacteria</taxon>
        <taxon>Bacillati</taxon>
        <taxon>Bacillota</taxon>
        <taxon>Bacilli</taxon>
        <taxon>Bacillales</taxon>
        <taxon>Paenibacillaceae</taxon>
        <taxon>Paenibacillus</taxon>
    </lineage>
</organism>
<evidence type="ECO:0000313" key="2">
    <source>
        <dbReference type="EMBL" id="MBJ6360552.1"/>
    </source>
</evidence>
<accession>A0A934MTY9</accession>
<name>A0A934MTY9_9BACL</name>
<protein>
    <submittedName>
        <fullName evidence="2">DinB family protein</fullName>
    </submittedName>
</protein>
<gene>
    <name evidence="2" type="ORF">JFN88_04330</name>
</gene>
<dbReference type="RefSeq" id="WP_199018104.1">
    <property type="nucleotide sequence ID" value="NZ_JAELUP010000010.1"/>
</dbReference>
<dbReference type="Pfam" id="PF12867">
    <property type="entry name" value="DinB_2"/>
    <property type="match status" value="1"/>
</dbReference>
<evidence type="ECO:0000259" key="1">
    <source>
        <dbReference type="Pfam" id="PF12867"/>
    </source>
</evidence>
<proteinExistence type="predicted"/>
<dbReference type="Proteomes" id="UP000640274">
    <property type="component" value="Unassembled WGS sequence"/>
</dbReference>
<dbReference type="InterPro" id="IPR024775">
    <property type="entry name" value="DinB-like"/>
</dbReference>
<dbReference type="AlphaFoldDB" id="A0A934MTY9"/>
<dbReference type="EMBL" id="JAELUP010000010">
    <property type="protein sequence ID" value="MBJ6360552.1"/>
    <property type="molecule type" value="Genomic_DNA"/>
</dbReference>
<feature type="domain" description="DinB-like" evidence="1">
    <location>
        <begin position="16"/>
        <end position="147"/>
    </location>
</feature>
<reference evidence="2" key="1">
    <citation type="submission" date="2020-12" db="EMBL/GenBank/DDBJ databases">
        <authorList>
            <person name="Huq M.A."/>
        </authorList>
    </citation>
    <scope>NUCLEOTIDE SEQUENCE</scope>
    <source>
        <strain evidence="2">MAHUQ-46</strain>
    </source>
</reference>